<name>A0AA36MFP5_CYLNA</name>
<keyword evidence="4" id="KW-1185">Reference proteome</keyword>
<dbReference type="Proteomes" id="UP001176961">
    <property type="component" value="Unassembled WGS sequence"/>
</dbReference>
<keyword evidence="2" id="KW-1133">Transmembrane helix</keyword>
<feature type="transmembrane region" description="Helical" evidence="2">
    <location>
        <begin position="20"/>
        <end position="43"/>
    </location>
</feature>
<evidence type="ECO:0000313" key="3">
    <source>
        <dbReference type="EMBL" id="CAJ0608133.1"/>
    </source>
</evidence>
<accession>A0AA36MFP5</accession>
<evidence type="ECO:0000256" key="2">
    <source>
        <dbReference type="SAM" id="Phobius"/>
    </source>
</evidence>
<sequence length="178" mass="20579">MNMKLVMIGGNTVRFIYRTVLAMIWRLLLDSLITLFSVSLILINYALCCRRRRAEPAGRSVHLDNQTRQHSTKGMKSPMVLEAPHPERRVTLSRSDEKLKKEERSKEERSRSRESKPVPKPQQKKISRVRLRRRPSQFTVEGADFSEMMAAAEEMAKECGDYDNLDPNEANDMETAIK</sequence>
<feature type="compositionally biased region" description="Basic and acidic residues" evidence="1">
    <location>
        <begin position="84"/>
        <end position="117"/>
    </location>
</feature>
<feature type="compositionally biased region" description="Acidic residues" evidence="1">
    <location>
        <begin position="161"/>
        <end position="172"/>
    </location>
</feature>
<evidence type="ECO:0000256" key="1">
    <source>
        <dbReference type="SAM" id="MobiDB-lite"/>
    </source>
</evidence>
<feature type="compositionally biased region" description="Basic residues" evidence="1">
    <location>
        <begin position="122"/>
        <end position="135"/>
    </location>
</feature>
<keyword evidence="2" id="KW-0472">Membrane</keyword>
<comment type="caution">
    <text evidence="3">The sequence shown here is derived from an EMBL/GenBank/DDBJ whole genome shotgun (WGS) entry which is preliminary data.</text>
</comment>
<protein>
    <submittedName>
        <fullName evidence="3">Uncharacterized protein</fullName>
    </submittedName>
</protein>
<dbReference type="AlphaFoldDB" id="A0AA36MFP5"/>
<keyword evidence="2" id="KW-0812">Transmembrane</keyword>
<feature type="region of interest" description="Disordered" evidence="1">
    <location>
        <begin position="159"/>
        <end position="178"/>
    </location>
</feature>
<proteinExistence type="predicted"/>
<dbReference type="EMBL" id="CATQJL010000316">
    <property type="protein sequence ID" value="CAJ0608133.1"/>
    <property type="molecule type" value="Genomic_DNA"/>
</dbReference>
<reference evidence="3" key="1">
    <citation type="submission" date="2023-07" db="EMBL/GenBank/DDBJ databases">
        <authorList>
            <consortium name="CYATHOMIX"/>
        </authorList>
    </citation>
    <scope>NUCLEOTIDE SEQUENCE</scope>
    <source>
        <strain evidence="3">N/A</strain>
    </source>
</reference>
<feature type="region of interest" description="Disordered" evidence="1">
    <location>
        <begin position="56"/>
        <end position="142"/>
    </location>
</feature>
<evidence type="ECO:0000313" key="4">
    <source>
        <dbReference type="Proteomes" id="UP001176961"/>
    </source>
</evidence>
<gene>
    <name evidence="3" type="ORF">CYNAS_LOCUS20116</name>
</gene>
<organism evidence="3 4">
    <name type="scientific">Cylicocyclus nassatus</name>
    <name type="common">Nematode worm</name>
    <dbReference type="NCBI Taxonomy" id="53992"/>
    <lineage>
        <taxon>Eukaryota</taxon>
        <taxon>Metazoa</taxon>
        <taxon>Ecdysozoa</taxon>
        <taxon>Nematoda</taxon>
        <taxon>Chromadorea</taxon>
        <taxon>Rhabditida</taxon>
        <taxon>Rhabditina</taxon>
        <taxon>Rhabditomorpha</taxon>
        <taxon>Strongyloidea</taxon>
        <taxon>Strongylidae</taxon>
        <taxon>Cylicocyclus</taxon>
    </lineage>
</organism>